<dbReference type="InterPro" id="IPR051450">
    <property type="entry name" value="Gfo/Idh/MocA_Oxidoreductases"/>
</dbReference>
<dbReference type="SUPFAM" id="SSF51735">
    <property type="entry name" value="NAD(P)-binding Rossmann-fold domains"/>
    <property type="match status" value="1"/>
</dbReference>
<evidence type="ECO:0000313" key="3">
    <source>
        <dbReference type="EMBL" id="MFC6199865.1"/>
    </source>
</evidence>
<reference evidence="4" key="1">
    <citation type="journal article" date="2019" name="Int. J. Syst. Evol. Microbiol.">
        <title>The Global Catalogue of Microorganisms (GCM) 10K type strain sequencing project: providing services to taxonomists for standard genome sequencing and annotation.</title>
        <authorList>
            <consortium name="The Broad Institute Genomics Platform"/>
            <consortium name="The Broad Institute Genome Sequencing Center for Infectious Disease"/>
            <person name="Wu L."/>
            <person name="Ma J."/>
        </authorList>
    </citation>
    <scope>NUCLEOTIDE SEQUENCE [LARGE SCALE GENOMIC DNA]</scope>
    <source>
        <strain evidence="4">CGMCC-1.15741</strain>
    </source>
</reference>
<accession>A0ABW1SDW9</accession>
<dbReference type="InterPro" id="IPR000683">
    <property type="entry name" value="Gfo/Idh/MocA-like_OxRdtase_N"/>
</dbReference>
<dbReference type="PANTHER" id="PTHR43377:SF1">
    <property type="entry name" value="BILIVERDIN REDUCTASE A"/>
    <property type="match status" value="1"/>
</dbReference>
<dbReference type="InterPro" id="IPR036291">
    <property type="entry name" value="NAD(P)-bd_dom_sf"/>
</dbReference>
<keyword evidence="4" id="KW-1185">Reference proteome</keyword>
<dbReference type="PANTHER" id="PTHR43377">
    <property type="entry name" value="BILIVERDIN REDUCTASE A"/>
    <property type="match status" value="1"/>
</dbReference>
<evidence type="ECO:0000313" key="4">
    <source>
        <dbReference type="Proteomes" id="UP001596303"/>
    </source>
</evidence>
<name>A0ABW1SDW9_9PROT</name>
<dbReference type="Pfam" id="PF01408">
    <property type="entry name" value="GFO_IDH_MocA"/>
    <property type="match status" value="1"/>
</dbReference>
<dbReference type="RefSeq" id="WP_377381425.1">
    <property type="nucleotide sequence ID" value="NZ_JBHSSW010000066.1"/>
</dbReference>
<gene>
    <name evidence="3" type="ORF">ACFQDM_17450</name>
</gene>
<dbReference type="Gene3D" id="3.30.360.10">
    <property type="entry name" value="Dihydrodipicolinate Reductase, domain 2"/>
    <property type="match status" value="1"/>
</dbReference>
<feature type="domain" description="GFO/IDH/MocA-like oxidoreductase" evidence="2">
    <location>
        <begin position="158"/>
        <end position="232"/>
    </location>
</feature>
<comment type="caution">
    <text evidence="3">The sequence shown here is derived from an EMBL/GenBank/DDBJ whole genome shotgun (WGS) entry which is preliminary data.</text>
</comment>
<dbReference type="SUPFAM" id="SSF55347">
    <property type="entry name" value="Glyceraldehyde-3-phosphate dehydrogenase-like, C-terminal domain"/>
    <property type="match status" value="1"/>
</dbReference>
<dbReference type="Proteomes" id="UP001596303">
    <property type="component" value="Unassembled WGS sequence"/>
</dbReference>
<dbReference type="Pfam" id="PF22725">
    <property type="entry name" value="GFO_IDH_MocA_C3"/>
    <property type="match status" value="1"/>
</dbReference>
<evidence type="ECO:0000259" key="1">
    <source>
        <dbReference type="Pfam" id="PF01408"/>
    </source>
</evidence>
<feature type="domain" description="Gfo/Idh/MocA-like oxidoreductase N-terminal" evidence="1">
    <location>
        <begin position="4"/>
        <end position="120"/>
    </location>
</feature>
<proteinExistence type="predicted"/>
<sequence length="303" mass="32409">MDALKVGVAGAGVFGNYHAQKAAASARTKLTGIFDVDINRAEERASGFGVAAYSQFEELIEQSDAIIVAVPATYHAELTEQALIADRHVLVEKPLALRAKTARRLAGEAITRGKILQVGHQERFVAKAMGMFRIEEAPILMESVRYSPPSPEGRAGDVSVIWDLMIHDLDLAGCLIEGRFEGVKAKGRKIHSDHLDVAEAEFSYSSGAKAILKASRAAEARERTMRVVYPSGEISVDFLTREVINTTPYDIQVDVSATLPDPLGAADESFFSACLGETNSAIPGHGAVTAVAMAEAAETIALV</sequence>
<dbReference type="Gene3D" id="3.40.50.720">
    <property type="entry name" value="NAD(P)-binding Rossmann-like Domain"/>
    <property type="match status" value="1"/>
</dbReference>
<organism evidence="3 4">
    <name type="scientific">Ponticaulis profundi</name>
    <dbReference type="NCBI Taxonomy" id="2665222"/>
    <lineage>
        <taxon>Bacteria</taxon>
        <taxon>Pseudomonadati</taxon>
        <taxon>Pseudomonadota</taxon>
        <taxon>Alphaproteobacteria</taxon>
        <taxon>Hyphomonadales</taxon>
        <taxon>Hyphomonadaceae</taxon>
        <taxon>Ponticaulis</taxon>
    </lineage>
</organism>
<dbReference type="InterPro" id="IPR055170">
    <property type="entry name" value="GFO_IDH_MocA-like_dom"/>
</dbReference>
<protein>
    <submittedName>
        <fullName evidence="3">Gfo/Idh/MocA family protein</fullName>
    </submittedName>
</protein>
<dbReference type="EMBL" id="JBHSSW010000066">
    <property type="protein sequence ID" value="MFC6199865.1"/>
    <property type="molecule type" value="Genomic_DNA"/>
</dbReference>
<evidence type="ECO:0000259" key="2">
    <source>
        <dbReference type="Pfam" id="PF22725"/>
    </source>
</evidence>